<comment type="caution">
    <text evidence="9">The sequence shown here is derived from an EMBL/GenBank/DDBJ whole genome shotgun (WGS) entry which is preliminary data.</text>
</comment>
<keyword evidence="10" id="KW-1185">Reference proteome</keyword>
<keyword evidence="7" id="KW-0812">Transmembrane</keyword>
<proteinExistence type="inferred from homology"/>
<comment type="similarity">
    <text evidence="1 5">Belongs to the MreC family.</text>
</comment>
<dbReference type="InterPro" id="IPR042177">
    <property type="entry name" value="Cell/Rod_1"/>
</dbReference>
<sequence>MNRYKKSRLFIIVSVLSIISLSFLFLTTKNSVEIPLVSSGAKNVVSVVNEVLSGPVRFLSERKMFFQDLVDTYGENQELKKTLSTLKDEAAENQTLKKENDSLKSSLGLTEEAGNRVKIPALVSVRTPVSWLNKMVVNRGSSQGVTSNMLVVANGGIVGIVTDVEENSASVQLFTSSADFTKVAVRISAAGEAVYGILSGYDIENKAFIVSQLNSSADIAVGSPVVTSDLAGDMAANLSVGQVKSVKTSSNNLSRELYVSPSADFSAIYSVTLVGGGDE</sequence>
<evidence type="ECO:0000256" key="7">
    <source>
        <dbReference type="SAM" id="Phobius"/>
    </source>
</evidence>
<keyword evidence="7" id="KW-1133">Transmembrane helix</keyword>
<dbReference type="PANTHER" id="PTHR34138">
    <property type="entry name" value="CELL SHAPE-DETERMINING PROTEIN MREC"/>
    <property type="match status" value="1"/>
</dbReference>
<dbReference type="EMBL" id="JBEPMK010000009">
    <property type="protein sequence ID" value="MET3645341.1"/>
    <property type="molecule type" value="Genomic_DNA"/>
</dbReference>
<dbReference type="PIRSF" id="PIRSF038471">
    <property type="entry name" value="MreC"/>
    <property type="match status" value="1"/>
</dbReference>
<dbReference type="InterPro" id="IPR007221">
    <property type="entry name" value="MreC"/>
</dbReference>
<feature type="transmembrane region" description="Helical" evidence="7">
    <location>
        <begin position="9"/>
        <end position="26"/>
    </location>
</feature>
<dbReference type="InterPro" id="IPR055342">
    <property type="entry name" value="MreC_beta-barrel_core"/>
</dbReference>
<dbReference type="NCBIfam" id="TIGR00219">
    <property type="entry name" value="mreC"/>
    <property type="match status" value="1"/>
</dbReference>
<dbReference type="Gene3D" id="2.40.10.340">
    <property type="entry name" value="Rod shape-determining protein MreC, domain 1"/>
    <property type="match status" value="1"/>
</dbReference>
<comment type="function">
    <text evidence="5">Involved in formation and maintenance of cell shape.</text>
</comment>
<evidence type="ECO:0000256" key="1">
    <source>
        <dbReference type="ARBA" id="ARBA00009369"/>
    </source>
</evidence>
<evidence type="ECO:0000256" key="6">
    <source>
        <dbReference type="SAM" id="Coils"/>
    </source>
</evidence>
<reference evidence="9 10" key="1">
    <citation type="submission" date="2024-06" db="EMBL/GenBank/DDBJ databases">
        <title>Genomic Encyclopedia of Type Strains, Phase IV (KMG-IV): sequencing the most valuable type-strain genomes for metagenomic binning, comparative biology and taxonomic classification.</title>
        <authorList>
            <person name="Goeker M."/>
        </authorList>
    </citation>
    <scope>NUCLEOTIDE SEQUENCE [LARGE SCALE GENOMIC DNA]</scope>
    <source>
        <strain evidence="9 10">DSM 15349</strain>
    </source>
</reference>
<name>A0ABV2JN35_9STRE</name>
<protein>
    <recommendedName>
        <fullName evidence="2 5">Cell shape-determining protein MreC</fullName>
    </recommendedName>
    <alternativeName>
        <fullName evidence="4 5">Cell shape protein MreC</fullName>
    </alternativeName>
</protein>
<accession>A0ABV2JN35</accession>
<dbReference type="Gene3D" id="2.40.10.350">
    <property type="entry name" value="Rod shape-determining protein MreC, domain 2"/>
    <property type="match status" value="1"/>
</dbReference>
<evidence type="ECO:0000256" key="5">
    <source>
        <dbReference type="PIRNR" id="PIRNR038471"/>
    </source>
</evidence>
<keyword evidence="7" id="KW-0472">Membrane</keyword>
<feature type="coiled-coil region" evidence="6">
    <location>
        <begin position="69"/>
        <end position="106"/>
    </location>
</feature>
<gene>
    <name evidence="9" type="ORF">ABID27_001992</name>
</gene>
<dbReference type="Proteomes" id="UP001549055">
    <property type="component" value="Unassembled WGS sequence"/>
</dbReference>
<dbReference type="RefSeq" id="WP_354281850.1">
    <property type="nucleotide sequence ID" value="NZ_JBEPMK010000009.1"/>
</dbReference>
<dbReference type="PANTHER" id="PTHR34138:SF1">
    <property type="entry name" value="CELL SHAPE-DETERMINING PROTEIN MREC"/>
    <property type="match status" value="1"/>
</dbReference>
<evidence type="ECO:0000313" key="10">
    <source>
        <dbReference type="Proteomes" id="UP001549055"/>
    </source>
</evidence>
<dbReference type="Pfam" id="PF04085">
    <property type="entry name" value="MreC"/>
    <property type="match status" value="1"/>
</dbReference>
<evidence type="ECO:0000259" key="8">
    <source>
        <dbReference type="Pfam" id="PF04085"/>
    </source>
</evidence>
<evidence type="ECO:0000256" key="4">
    <source>
        <dbReference type="ARBA" id="ARBA00032089"/>
    </source>
</evidence>
<evidence type="ECO:0000256" key="2">
    <source>
        <dbReference type="ARBA" id="ARBA00013855"/>
    </source>
</evidence>
<evidence type="ECO:0000313" key="9">
    <source>
        <dbReference type="EMBL" id="MET3645341.1"/>
    </source>
</evidence>
<evidence type="ECO:0000256" key="3">
    <source>
        <dbReference type="ARBA" id="ARBA00022960"/>
    </source>
</evidence>
<dbReference type="InterPro" id="IPR042175">
    <property type="entry name" value="Cell/Rod_MreC_2"/>
</dbReference>
<feature type="domain" description="Rod shape-determining protein MreC beta-barrel core" evidence="8">
    <location>
        <begin position="125"/>
        <end position="274"/>
    </location>
</feature>
<keyword evidence="6" id="KW-0175">Coiled coil</keyword>
<organism evidence="9 10">
    <name type="scientific">Streptococcus gallinaceus</name>
    <dbReference type="NCBI Taxonomy" id="165758"/>
    <lineage>
        <taxon>Bacteria</taxon>
        <taxon>Bacillati</taxon>
        <taxon>Bacillota</taxon>
        <taxon>Bacilli</taxon>
        <taxon>Lactobacillales</taxon>
        <taxon>Streptococcaceae</taxon>
        <taxon>Streptococcus</taxon>
    </lineage>
</organism>
<keyword evidence="3 5" id="KW-0133">Cell shape</keyword>